<evidence type="ECO:0000259" key="6">
    <source>
        <dbReference type="Pfam" id="PF18052"/>
    </source>
</evidence>
<dbReference type="GO" id="GO:0005524">
    <property type="term" value="F:ATP binding"/>
    <property type="evidence" value="ECO:0007669"/>
    <property type="project" value="UniProtKB-KW"/>
</dbReference>
<keyword evidence="2" id="KW-0677">Repeat</keyword>
<dbReference type="SUPFAM" id="SSF52058">
    <property type="entry name" value="L domain-like"/>
    <property type="match status" value="1"/>
</dbReference>
<evidence type="ECO:0000313" key="9">
    <source>
        <dbReference type="EMBL" id="KAF7143911.1"/>
    </source>
</evidence>
<feature type="domain" description="Disease resistance R13L4/SHOC-2-like LRR" evidence="7">
    <location>
        <begin position="538"/>
        <end position="724"/>
    </location>
</feature>
<dbReference type="Gene3D" id="1.20.5.4130">
    <property type="match status" value="1"/>
</dbReference>
<dbReference type="Gene3D" id="3.80.10.10">
    <property type="entry name" value="Ribonuclease Inhibitor"/>
    <property type="match status" value="4"/>
</dbReference>
<evidence type="ECO:0000256" key="5">
    <source>
        <dbReference type="ARBA" id="ARBA00022840"/>
    </source>
</evidence>
<dbReference type="CDD" id="cd14798">
    <property type="entry name" value="RX-CC_like"/>
    <property type="match status" value="1"/>
</dbReference>
<accession>A0A834GZA7</accession>
<dbReference type="EMBL" id="WJXA01000005">
    <property type="protein sequence ID" value="KAF7143911.1"/>
    <property type="molecule type" value="Genomic_DNA"/>
</dbReference>
<keyword evidence="1" id="KW-0433">Leucine-rich repeat</keyword>
<reference evidence="9" key="1">
    <citation type="submission" date="2019-11" db="EMBL/GenBank/DDBJ databases">
        <authorList>
            <person name="Liu Y."/>
            <person name="Hou J."/>
            <person name="Li T.-Q."/>
            <person name="Guan C.-H."/>
            <person name="Wu X."/>
            <person name="Wu H.-Z."/>
            <person name="Ling F."/>
            <person name="Zhang R."/>
            <person name="Shi X.-G."/>
            <person name="Ren J.-P."/>
            <person name="Chen E.-F."/>
            <person name="Sun J.-M."/>
        </authorList>
    </citation>
    <scope>NUCLEOTIDE SEQUENCE</scope>
    <source>
        <strain evidence="9">Adult_tree_wgs_1</strain>
        <tissue evidence="9">Leaves</tissue>
    </source>
</reference>
<dbReference type="InterPro" id="IPR038005">
    <property type="entry name" value="RX-like_CC"/>
</dbReference>
<keyword evidence="5" id="KW-0067">ATP-binding</keyword>
<evidence type="ECO:0000256" key="2">
    <source>
        <dbReference type="ARBA" id="ARBA00022737"/>
    </source>
</evidence>
<dbReference type="SUPFAM" id="SSF52047">
    <property type="entry name" value="RNI-like"/>
    <property type="match status" value="1"/>
</dbReference>
<dbReference type="InterPro" id="IPR041118">
    <property type="entry name" value="Rx_N"/>
</dbReference>
<evidence type="ECO:0000259" key="8">
    <source>
        <dbReference type="Pfam" id="PF25019"/>
    </source>
</evidence>
<evidence type="ECO:0000259" key="7">
    <source>
        <dbReference type="Pfam" id="PF23598"/>
    </source>
</evidence>
<feature type="domain" description="R13L1/DRL21-like LRR repeat region" evidence="8">
    <location>
        <begin position="340"/>
        <end position="465"/>
    </location>
</feature>
<evidence type="ECO:0000256" key="3">
    <source>
        <dbReference type="ARBA" id="ARBA00022741"/>
    </source>
</evidence>
<proteinExistence type="predicted"/>
<keyword evidence="10" id="KW-1185">Reference proteome</keyword>
<evidence type="ECO:0008006" key="11">
    <source>
        <dbReference type="Google" id="ProtNLM"/>
    </source>
</evidence>
<dbReference type="GO" id="GO:0006952">
    <property type="term" value="P:defense response"/>
    <property type="evidence" value="ECO:0007669"/>
    <property type="project" value="UniProtKB-KW"/>
</dbReference>
<dbReference type="OrthoDB" id="1110401at2759"/>
<name>A0A834GZA7_RHOSS</name>
<dbReference type="Pfam" id="PF23598">
    <property type="entry name" value="LRR_14"/>
    <property type="match status" value="1"/>
</dbReference>
<dbReference type="Pfam" id="PF18052">
    <property type="entry name" value="Rx_N"/>
    <property type="match status" value="1"/>
</dbReference>
<organism evidence="9 10">
    <name type="scientific">Rhododendron simsii</name>
    <name type="common">Sims's rhododendron</name>
    <dbReference type="NCBI Taxonomy" id="118357"/>
    <lineage>
        <taxon>Eukaryota</taxon>
        <taxon>Viridiplantae</taxon>
        <taxon>Streptophyta</taxon>
        <taxon>Embryophyta</taxon>
        <taxon>Tracheophyta</taxon>
        <taxon>Spermatophyta</taxon>
        <taxon>Magnoliopsida</taxon>
        <taxon>eudicotyledons</taxon>
        <taxon>Gunneridae</taxon>
        <taxon>Pentapetalae</taxon>
        <taxon>asterids</taxon>
        <taxon>Ericales</taxon>
        <taxon>Ericaceae</taxon>
        <taxon>Ericoideae</taxon>
        <taxon>Rhodoreae</taxon>
        <taxon>Rhododendron</taxon>
    </lineage>
</organism>
<keyword evidence="4" id="KW-0611">Plant defense</keyword>
<dbReference type="InterPro" id="IPR056789">
    <property type="entry name" value="LRR_R13L1-DRL21"/>
</dbReference>
<dbReference type="PANTHER" id="PTHR36766">
    <property type="entry name" value="PLANT BROAD-SPECTRUM MILDEW RESISTANCE PROTEIN RPW8"/>
    <property type="match status" value="1"/>
</dbReference>
<evidence type="ECO:0000256" key="1">
    <source>
        <dbReference type="ARBA" id="ARBA00022614"/>
    </source>
</evidence>
<gene>
    <name evidence="9" type="ORF">RHSIM_Rhsim05G0052600</name>
</gene>
<sequence>MADVLLSSLLQAIFTNLTSLALQEFGITWGLKTELKNLESTLSTIQAVLVDAEAKQWTSETVKNWLRKLKDSTYDADNVLDEFATEALKRKLDSQRGAVHRVSSFFSLRNRLIFRLKMGNKIKDVEERLHKIARERSFHLTEGLILPESRAVEGRQTSSFLNESEILGRNDEKEMIIEKLLDDLSDRNGGLTWNEAMLEDSSLRSFVLHRDNRSSWEEVSPWVSKQKYLRVLDLSAGTNFVKVPRLISNSNHLRYLDMSSSSIVYVPESICDLQNLETLKLKHCYGLRKLPKRMSYMRNLVYLDIKGCDSLTSMPPKLGQLTSLRRLSIFIVGQTEGYRIGELKELNLAGELEIKKLDNARSLVDAESANLKRKRDLVSLYLHWSVHREENLPNDVEGVLESLQPHSNLKKLSINYYRASKFPNWMVGSVLKNLVELSLFSCSRCEQLPPLGKLHSLKKLVIDGMDSLKYFDPQYYGDGEISFQALEKLRLRGMPSFEAWTTMDRQDVFPSLRELDITSCPKLTNLPALPTLKRLKIGGNEMLLKSVNNLTSLSSLLIDNFQLEILPDGLFEKHEALESLELMCMPNIKTLQNQMFGLSSLKRLELDYCPKLGNLSGLEILISLDSLDISGCDSLATLEGLEGITSLRSLRIQSCRKLRSLSEGMQHLTVLRDLFIDGSPEIQSFPEGMRHLNSLQRMVIWNCKGLITLPNWLASLQSLSYLGIGYCSNLRSMPDGQKNLRELRIRGCPNLGSRCKKESGEDWLKIAHIPIIWINSEQVQSLDD</sequence>
<dbReference type="Proteomes" id="UP000626092">
    <property type="component" value="Unassembled WGS sequence"/>
</dbReference>
<dbReference type="InterPro" id="IPR032675">
    <property type="entry name" value="LRR_dom_sf"/>
</dbReference>
<protein>
    <recommendedName>
        <fullName evidence="11">Rx N-terminal domain-containing protein</fullName>
    </recommendedName>
</protein>
<feature type="domain" description="R13L1/DRL21-like LRR repeat region" evidence="8">
    <location>
        <begin position="267"/>
        <end position="329"/>
    </location>
</feature>
<keyword evidence="3" id="KW-0547">Nucleotide-binding</keyword>
<feature type="domain" description="Disease resistance N-terminal" evidence="6">
    <location>
        <begin position="10"/>
        <end position="96"/>
    </location>
</feature>
<dbReference type="PANTHER" id="PTHR36766:SF55">
    <property type="entry name" value="OS11G0492900 PROTEIN"/>
    <property type="match status" value="1"/>
</dbReference>
<evidence type="ECO:0000313" key="10">
    <source>
        <dbReference type="Proteomes" id="UP000626092"/>
    </source>
</evidence>
<evidence type="ECO:0000256" key="4">
    <source>
        <dbReference type="ARBA" id="ARBA00022821"/>
    </source>
</evidence>
<comment type="caution">
    <text evidence="9">The sequence shown here is derived from an EMBL/GenBank/DDBJ whole genome shotgun (WGS) entry which is preliminary data.</text>
</comment>
<dbReference type="Pfam" id="PF25019">
    <property type="entry name" value="LRR_R13L1-DRL21"/>
    <property type="match status" value="2"/>
</dbReference>
<dbReference type="InterPro" id="IPR055414">
    <property type="entry name" value="LRR_R13L4/SHOC2-like"/>
</dbReference>
<dbReference type="AlphaFoldDB" id="A0A834GZA7"/>